<protein>
    <submittedName>
        <fullName evidence="2">DUF1858 domain-containing protein</fullName>
    </submittedName>
</protein>
<organism evidence="2 3">
    <name type="scientific">Dolosicoccus paucivorans</name>
    <dbReference type="NCBI Taxonomy" id="84521"/>
    <lineage>
        <taxon>Bacteria</taxon>
        <taxon>Bacillati</taxon>
        <taxon>Bacillota</taxon>
        <taxon>Bacilli</taxon>
        <taxon>Lactobacillales</taxon>
        <taxon>Aerococcaceae</taxon>
        <taxon>Dolosicoccus</taxon>
    </lineage>
</organism>
<dbReference type="OrthoDB" id="411397at2"/>
<feature type="domain" description="DUF1858" evidence="1">
    <location>
        <begin position="4"/>
        <end position="62"/>
    </location>
</feature>
<reference evidence="2 3" key="1">
    <citation type="submission" date="2017-09" db="EMBL/GenBank/DDBJ databases">
        <title>Bacterial strain isolated from the female urinary microbiota.</title>
        <authorList>
            <person name="Thomas-White K."/>
            <person name="Kumar N."/>
            <person name="Forster S."/>
            <person name="Putonti C."/>
            <person name="Lawley T."/>
            <person name="Wolfe A.J."/>
        </authorList>
    </citation>
    <scope>NUCLEOTIDE SEQUENCE [LARGE SCALE GENOMIC DNA]</scope>
    <source>
        <strain evidence="2 3">UMB0852</strain>
    </source>
</reference>
<dbReference type="EMBL" id="PNHE01000024">
    <property type="protein sequence ID" value="PMC58138.1"/>
    <property type="molecule type" value="Genomic_DNA"/>
</dbReference>
<keyword evidence="3" id="KW-1185">Reference proteome</keyword>
<dbReference type="Gene3D" id="1.10.3910.10">
    <property type="entry name" value="SP0561-like"/>
    <property type="match status" value="1"/>
</dbReference>
<proteinExistence type="predicted"/>
<dbReference type="AlphaFoldDB" id="A0A1G8P645"/>
<dbReference type="SUPFAM" id="SSF140683">
    <property type="entry name" value="SP0561-like"/>
    <property type="match status" value="1"/>
</dbReference>
<name>A0A1G8P645_9LACT</name>
<dbReference type="Pfam" id="PF08984">
    <property type="entry name" value="DUF1858"/>
    <property type="match status" value="1"/>
</dbReference>
<accession>A0A1G8P645</accession>
<sequence>MNKIDINAPIAQIIDEHPELLEVFVEMGFKPLENKTMYKTLGYKVTLKQGAKLLGKSIDDIIQNLKWNGYEVKGD</sequence>
<evidence type="ECO:0000259" key="1">
    <source>
        <dbReference type="Pfam" id="PF08984"/>
    </source>
</evidence>
<dbReference type="InterPro" id="IPR015077">
    <property type="entry name" value="DUF1858"/>
</dbReference>
<comment type="caution">
    <text evidence="2">The sequence shown here is derived from an EMBL/GenBank/DDBJ whole genome shotgun (WGS) entry which is preliminary data.</text>
</comment>
<evidence type="ECO:0000313" key="3">
    <source>
        <dbReference type="Proteomes" id="UP000235682"/>
    </source>
</evidence>
<evidence type="ECO:0000313" key="2">
    <source>
        <dbReference type="EMBL" id="PMC58138.1"/>
    </source>
</evidence>
<dbReference type="RefSeq" id="WP_092086705.1">
    <property type="nucleotide sequence ID" value="NZ_FNEL01000064.1"/>
</dbReference>
<dbReference type="InterPro" id="IPR038062">
    <property type="entry name" value="ScdA-like_N_sf"/>
</dbReference>
<dbReference type="Proteomes" id="UP000235682">
    <property type="component" value="Unassembled WGS sequence"/>
</dbReference>
<gene>
    <name evidence="2" type="ORF">CJ205_06040</name>
</gene>